<dbReference type="Gene3D" id="3.30.460.10">
    <property type="entry name" value="Beta Polymerase, domain 2"/>
    <property type="match status" value="1"/>
</dbReference>
<dbReference type="Gene3D" id="3.30.210.10">
    <property type="entry name" value="DNA polymerase, thumb domain"/>
    <property type="match status" value="1"/>
</dbReference>
<dbReference type="Pfam" id="PF14716">
    <property type="entry name" value="HHH_8"/>
    <property type="match status" value="1"/>
</dbReference>
<keyword evidence="2 8" id="KW-0808">Transferase</keyword>
<protein>
    <recommendedName>
        <fullName evidence="8">DNA polymerase</fullName>
        <ecNumber evidence="8">2.7.7.7</ecNumber>
    </recommendedName>
</protein>
<evidence type="ECO:0000256" key="6">
    <source>
        <dbReference type="ARBA" id="ARBA00023204"/>
    </source>
</evidence>
<dbReference type="FunFam" id="1.10.150.110:FF:000005">
    <property type="entry name" value="DNA polymerase POL4"/>
    <property type="match status" value="1"/>
</dbReference>
<gene>
    <name evidence="11" type="ORF">PAC_17159</name>
</gene>
<evidence type="ECO:0000313" key="11">
    <source>
        <dbReference type="EMBL" id="CZR67260.1"/>
    </source>
</evidence>
<feature type="region of interest" description="Disordered" evidence="9">
    <location>
        <begin position="191"/>
        <end position="266"/>
    </location>
</feature>
<organism evidence="11 12">
    <name type="scientific">Phialocephala subalpina</name>
    <dbReference type="NCBI Taxonomy" id="576137"/>
    <lineage>
        <taxon>Eukaryota</taxon>
        <taxon>Fungi</taxon>
        <taxon>Dikarya</taxon>
        <taxon>Ascomycota</taxon>
        <taxon>Pezizomycotina</taxon>
        <taxon>Leotiomycetes</taxon>
        <taxon>Helotiales</taxon>
        <taxon>Mollisiaceae</taxon>
        <taxon>Phialocephala</taxon>
        <taxon>Phialocephala fortinii species complex</taxon>
    </lineage>
</organism>
<dbReference type="FunFam" id="3.30.210.10:FF:000005">
    <property type="entry name" value="DNA polymerase IV"/>
    <property type="match status" value="1"/>
</dbReference>
<proteinExistence type="inferred from homology"/>
<dbReference type="PANTHER" id="PTHR11276:SF29">
    <property type="entry name" value="DNA POLYMERASE TYPE-X FAMILY PROTEIN POL4"/>
    <property type="match status" value="1"/>
</dbReference>
<dbReference type="InterPro" id="IPR019843">
    <property type="entry name" value="DNA_pol-X_BS"/>
</dbReference>
<dbReference type="SUPFAM" id="SSF81585">
    <property type="entry name" value="PsbU/PolX domain-like"/>
    <property type="match status" value="1"/>
</dbReference>
<evidence type="ECO:0000259" key="10">
    <source>
        <dbReference type="PROSITE" id="PS50172"/>
    </source>
</evidence>
<comment type="subcellular location">
    <subcellularLocation>
        <location evidence="8">Nucleus</location>
    </subcellularLocation>
</comment>
<dbReference type="InterPro" id="IPR037160">
    <property type="entry name" value="DNA_Pol_thumb_sf"/>
</dbReference>
<dbReference type="GO" id="GO:0003677">
    <property type="term" value="F:DNA binding"/>
    <property type="evidence" value="ECO:0007669"/>
    <property type="project" value="UniProtKB-UniRule"/>
</dbReference>
<dbReference type="Pfam" id="PF10391">
    <property type="entry name" value="DNA_pol_lambd_f"/>
    <property type="match status" value="1"/>
</dbReference>
<dbReference type="Gene3D" id="1.10.150.110">
    <property type="entry name" value="DNA polymerase beta, N-terminal domain-like"/>
    <property type="match status" value="1"/>
</dbReference>
<feature type="compositionally biased region" description="Basic and acidic residues" evidence="9">
    <location>
        <begin position="76"/>
        <end position="88"/>
    </location>
</feature>
<dbReference type="Proteomes" id="UP000184330">
    <property type="component" value="Unassembled WGS sequence"/>
</dbReference>
<dbReference type="Pfam" id="PF14792">
    <property type="entry name" value="DNA_pol_B_palm"/>
    <property type="match status" value="1"/>
</dbReference>
<dbReference type="InterPro" id="IPR002054">
    <property type="entry name" value="DNA-dir_DNA_pol_X"/>
</dbReference>
<dbReference type="InterPro" id="IPR043519">
    <property type="entry name" value="NT_sf"/>
</dbReference>
<feature type="compositionally biased region" description="Polar residues" evidence="9">
    <location>
        <begin position="221"/>
        <end position="248"/>
    </location>
</feature>
<dbReference type="SMART" id="SM00483">
    <property type="entry name" value="POLXc"/>
    <property type="match status" value="1"/>
</dbReference>
<dbReference type="GO" id="GO:0006303">
    <property type="term" value="P:double-strand break repair via nonhomologous end joining"/>
    <property type="evidence" value="ECO:0007669"/>
    <property type="project" value="TreeGrafter"/>
</dbReference>
<evidence type="ECO:0000256" key="7">
    <source>
        <dbReference type="ARBA" id="ARBA00049244"/>
    </source>
</evidence>
<dbReference type="InterPro" id="IPR027421">
    <property type="entry name" value="DNA_pol_lamdba_lyase_dom_sf"/>
</dbReference>
<dbReference type="InterPro" id="IPR010996">
    <property type="entry name" value="HHH_MUS81"/>
</dbReference>
<dbReference type="AlphaFoldDB" id="A0A1L7XQF0"/>
<dbReference type="OrthoDB" id="205514at2759"/>
<evidence type="ECO:0000256" key="4">
    <source>
        <dbReference type="ARBA" id="ARBA00022763"/>
    </source>
</evidence>
<dbReference type="Pfam" id="PF14791">
    <property type="entry name" value="DNA_pol_B_thumb"/>
    <property type="match status" value="1"/>
</dbReference>
<evidence type="ECO:0000256" key="2">
    <source>
        <dbReference type="ARBA" id="ARBA00022679"/>
    </source>
</evidence>
<reference evidence="11 12" key="1">
    <citation type="submission" date="2016-03" db="EMBL/GenBank/DDBJ databases">
        <authorList>
            <person name="Ploux O."/>
        </authorList>
    </citation>
    <scope>NUCLEOTIDE SEQUENCE [LARGE SCALE GENOMIC DNA]</scope>
    <source>
        <strain evidence="11 12">UAMH 11012</strain>
    </source>
</reference>
<evidence type="ECO:0000313" key="12">
    <source>
        <dbReference type="Proteomes" id="UP000184330"/>
    </source>
</evidence>
<evidence type="ECO:0000256" key="9">
    <source>
        <dbReference type="SAM" id="MobiDB-lite"/>
    </source>
</evidence>
<keyword evidence="4 8" id="KW-0227">DNA damage</keyword>
<comment type="catalytic activity">
    <reaction evidence="7 8">
        <text>DNA(n) + a 2'-deoxyribonucleoside 5'-triphosphate = DNA(n+1) + diphosphate</text>
        <dbReference type="Rhea" id="RHEA:22508"/>
        <dbReference type="Rhea" id="RHEA-COMP:17339"/>
        <dbReference type="Rhea" id="RHEA-COMP:17340"/>
        <dbReference type="ChEBI" id="CHEBI:33019"/>
        <dbReference type="ChEBI" id="CHEBI:61560"/>
        <dbReference type="ChEBI" id="CHEBI:173112"/>
        <dbReference type="EC" id="2.7.7.7"/>
    </reaction>
</comment>
<dbReference type="PRINTS" id="PR00869">
    <property type="entry name" value="DNAPOLX"/>
</dbReference>
<dbReference type="SUPFAM" id="SSF81301">
    <property type="entry name" value="Nucleotidyltransferase"/>
    <property type="match status" value="1"/>
</dbReference>
<dbReference type="InterPro" id="IPR029398">
    <property type="entry name" value="PolB_thumb"/>
</dbReference>
<dbReference type="InterPro" id="IPR022312">
    <property type="entry name" value="DNA_pol_X"/>
</dbReference>
<dbReference type="GO" id="GO:0046872">
    <property type="term" value="F:metal ion binding"/>
    <property type="evidence" value="ECO:0007669"/>
    <property type="project" value="UniProtKB-UniRule"/>
</dbReference>
<feature type="domain" description="BRCT" evidence="10">
    <location>
        <begin position="161"/>
        <end position="186"/>
    </location>
</feature>
<name>A0A1L7XQF0_9HELO</name>
<keyword evidence="3 8" id="KW-0548">Nucleotidyltransferase</keyword>
<keyword evidence="12" id="KW-1185">Reference proteome</keyword>
<evidence type="ECO:0000256" key="1">
    <source>
        <dbReference type="ARBA" id="ARBA00008323"/>
    </source>
</evidence>
<keyword evidence="6 8" id="KW-0234">DNA repair</keyword>
<dbReference type="CDD" id="cd00141">
    <property type="entry name" value="NT_POLXc"/>
    <property type="match status" value="1"/>
</dbReference>
<dbReference type="PROSITE" id="PS00522">
    <property type="entry name" value="DNA_POLYMERASE_X"/>
    <property type="match status" value="1"/>
</dbReference>
<evidence type="ECO:0000256" key="3">
    <source>
        <dbReference type="ARBA" id="ARBA00022695"/>
    </source>
</evidence>
<dbReference type="PRINTS" id="PR00870">
    <property type="entry name" value="DNAPOLXBETA"/>
</dbReference>
<dbReference type="PROSITE" id="PS50172">
    <property type="entry name" value="BRCT"/>
    <property type="match status" value="1"/>
</dbReference>
<sequence length="658" mass="75141">MPLKFPPLFLLTANFHKDPQELYRLQEEIRDVHGALVFKKEEAKIFLVKEITAKKRTALELRKLGIWTREITYPDGRGHDEAELESQKSPRKRRKLSSSNDGWEIINNSPGSSTESDDDLVIEEFKSTPAPKNHGLSSRANDEPSTPKAATPRAAGSPKLITVLKISWYLDSVKSGELLPYDDYLVYEGELLPGSKNQPSREITLPSRGNDILARAKEDTLPSSGKRSVGKYNSSRTSKSHYSQSSGQRPELMHETTEEHEGTDMPPLPDYLHSKYCCHRRTPLHCQNEDFIAQLRIIQKARDIEHAKGNEFNGKTYNGAIAAIASYPHTLMSRREVLRLPKCGNKIVGLWQEWHETGHIKEVDDLLADPRMQALNIFYDIYDVGEKRAKEFYNRGWTELNDAIKNWDKLTRNQQIGVKYFDEFREKIPRVEVEHAANVILDHVNRIRDGFQMVICGGYRRGKPESGDIDVVLSHPDEEVTDQFLETLLNSLEEDPDHPEIPFYITHRLTVSTRNSDRGQEAVSWKGLRKVGSGFDTLDHAFVVWQDFEWATKAEDLSNDPDFRNPNTHRRVDIIIAPWKTAGCAVIGWSGGTMFERDLRSYCKEQLGLKFDSSGVRRQDDGSWVDLEAGGGDLLVKEKRVFAGLKLEWREPTERCTD</sequence>
<feature type="compositionally biased region" description="Basic and acidic residues" evidence="9">
    <location>
        <begin position="251"/>
        <end position="263"/>
    </location>
</feature>
<feature type="region of interest" description="Disordered" evidence="9">
    <location>
        <begin position="75"/>
        <end position="155"/>
    </location>
</feature>
<dbReference type="Gene3D" id="1.10.150.20">
    <property type="entry name" value="5' to 3' exonuclease, C-terminal subdomain"/>
    <property type="match status" value="1"/>
</dbReference>
<evidence type="ECO:0000256" key="8">
    <source>
        <dbReference type="RuleBase" id="RU366014"/>
    </source>
</evidence>
<comment type="function">
    <text evidence="8">DNA polymerase that functions in several pathways of DNA repair. Involved in base excision repair (BER) responsible for repair of lesions that give rise to abasic (AP) sites in DNA. Also contributes to DNA double-strand break repair by non-homologous end joining and homologous recombination. Has both template-dependent and template-independent (terminal transferase) DNA polymerase activities. Has also a 5'-deoxyribose-5-phosphate lyase (dRP lyase) activity.</text>
</comment>
<keyword evidence="8" id="KW-0539">Nucleus</keyword>
<accession>A0A1L7XQF0</accession>
<dbReference type="GO" id="GO:0003887">
    <property type="term" value="F:DNA-directed DNA polymerase activity"/>
    <property type="evidence" value="ECO:0007669"/>
    <property type="project" value="UniProtKB-UniRule"/>
</dbReference>
<dbReference type="InterPro" id="IPR002008">
    <property type="entry name" value="DNA_pol_X_beta-like"/>
</dbReference>
<keyword evidence="5 8" id="KW-0239">DNA-directed DNA polymerase</keyword>
<dbReference type="InterPro" id="IPR001357">
    <property type="entry name" value="BRCT_dom"/>
</dbReference>
<dbReference type="SUPFAM" id="SSF47802">
    <property type="entry name" value="DNA polymerase beta, N-terminal domain-like"/>
    <property type="match status" value="1"/>
</dbReference>
<comment type="similarity">
    <text evidence="1 8">Belongs to the DNA polymerase type-X family.</text>
</comment>
<dbReference type="EC" id="2.7.7.7" evidence="8"/>
<dbReference type="InterPro" id="IPR018944">
    <property type="entry name" value="DNA_pol_lambd_fingers_domain"/>
</dbReference>
<dbReference type="InterPro" id="IPR028207">
    <property type="entry name" value="DNA_pol_B_palm_palm"/>
</dbReference>
<dbReference type="EMBL" id="FJOG01000042">
    <property type="protein sequence ID" value="CZR67260.1"/>
    <property type="molecule type" value="Genomic_DNA"/>
</dbReference>
<dbReference type="GO" id="GO:0005634">
    <property type="term" value="C:nucleus"/>
    <property type="evidence" value="ECO:0007669"/>
    <property type="project" value="UniProtKB-SubCell"/>
</dbReference>
<dbReference type="STRING" id="576137.A0A1L7XQF0"/>
<dbReference type="PANTHER" id="PTHR11276">
    <property type="entry name" value="DNA POLYMERASE TYPE-X FAMILY MEMBER"/>
    <property type="match status" value="1"/>
</dbReference>
<evidence type="ECO:0000256" key="5">
    <source>
        <dbReference type="ARBA" id="ARBA00022932"/>
    </source>
</evidence>